<reference evidence="15" key="1">
    <citation type="journal article" date="2019" name="Int. J. Syst. Evol. Microbiol.">
        <title>The Global Catalogue of Microorganisms (GCM) 10K type strain sequencing project: providing services to taxonomists for standard genome sequencing and annotation.</title>
        <authorList>
            <consortium name="The Broad Institute Genomics Platform"/>
            <consortium name="The Broad Institute Genome Sequencing Center for Infectious Disease"/>
            <person name="Wu L."/>
            <person name="Ma J."/>
        </authorList>
    </citation>
    <scope>NUCLEOTIDE SEQUENCE [LARGE SCALE GENOMIC DNA]</scope>
    <source>
        <strain evidence="15">KCTC 32239</strain>
    </source>
</reference>
<keyword evidence="8 11" id="KW-0624">Polysaccharide degradation</keyword>
<dbReference type="EC" id="3.2.1.8" evidence="11"/>
<evidence type="ECO:0000256" key="2">
    <source>
        <dbReference type="ARBA" id="ARBA00007495"/>
    </source>
</evidence>
<protein>
    <recommendedName>
        <fullName evidence="11">Beta-xylanase</fullName>
        <ecNumber evidence="11">3.2.1.8</ecNumber>
    </recommendedName>
</protein>
<sequence length="521" mass="56178">MTTGWRGNSTGANTNSGVTYDKGVVFTASGDGVGAVFDVAKPTQLEKATVEMMVNVSSEFKASGANLQIYAQVKNTWAGEWDCWSGNGELTAGTDSKVTCTISETDNRFNQTANDVQVGIQAKGTPTGTVTIKSAKITLAPATSSSSSTATSSASTSSYAANVAHLKDLATFPIGVSVSNTDAPAYNILTNTAEQTVVEKHFNQMTAGNIMKVSYLHPNNTGNASDFTFTNADAFVDYAKSKDIKIHGHALIWHSSYQVPNFMKNWAGTSDEFLTMLDTHVNTIVTHYKAKGNVTSWDVVNEALTDGSPSTFRSTDSTFYMKSGNSAVYIERAFKAARLADANVDLYYNDYNIDQNNAKTTKLVEMVTDFQARSIPITGVGFQMHVFMDYPSIENIKAAMKKIADKGLKVKITELDVAINNPYSSGWSVSTATQYTSTSALAQKKRYCDIVAGYKEVVPEAQRGGITVWGTTDANTWLTSATSQYNGQALAWPLLFDNNYNDKPALRGFADGLTGTACTNL</sequence>
<evidence type="ECO:0000256" key="10">
    <source>
        <dbReference type="PROSITE-ProRule" id="PRU10061"/>
    </source>
</evidence>
<dbReference type="Pfam" id="PF03426">
    <property type="entry name" value="CBM_15"/>
    <property type="match status" value="1"/>
</dbReference>
<dbReference type="PROSITE" id="PS51759">
    <property type="entry name" value="CBM15"/>
    <property type="match status" value="1"/>
</dbReference>
<comment type="caution">
    <text evidence="14">The sequence shown here is derived from an EMBL/GenBank/DDBJ whole genome shotgun (WGS) entry which is preliminary data.</text>
</comment>
<organism evidence="14 15">
    <name type="scientific">Cellvibrio zantedeschiae</name>
    <dbReference type="NCBI Taxonomy" id="1237077"/>
    <lineage>
        <taxon>Bacteria</taxon>
        <taxon>Pseudomonadati</taxon>
        <taxon>Pseudomonadota</taxon>
        <taxon>Gammaproteobacteria</taxon>
        <taxon>Cellvibrionales</taxon>
        <taxon>Cellvibrionaceae</taxon>
        <taxon>Cellvibrio</taxon>
    </lineage>
</organism>
<dbReference type="InterPro" id="IPR031158">
    <property type="entry name" value="GH10_AS"/>
</dbReference>
<evidence type="ECO:0000259" key="13">
    <source>
        <dbReference type="PROSITE" id="PS51760"/>
    </source>
</evidence>
<feature type="binding site" evidence="9">
    <location>
        <position position="72"/>
    </location>
    <ligand>
        <name>a carbohydrate</name>
        <dbReference type="ChEBI" id="CHEBI:16646"/>
    </ligand>
</feature>
<keyword evidence="9" id="KW-1015">Disulfide bond</keyword>
<dbReference type="PRINTS" id="PR00134">
    <property type="entry name" value="GLHYDRLASE10"/>
</dbReference>
<keyword evidence="4" id="KW-0732">Signal</keyword>
<dbReference type="Pfam" id="PF00331">
    <property type="entry name" value="Glyco_hydro_10"/>
    <property type="match status" value="1"/>
</dbReference>
<gene>
    <name evidence="14" type="ORF">GCM10011613_22560</name>
</gene>
<dbReference type="SUPFAM" id="SSF51445">
    <property type="entry name" value="(Trans)glycosidases"/>
    <property type="match status" value="1"/>
</dbReference>
<evidence type="ECO:0000256" key="1">
    <source>
        <dbReference type="ARBA" id="ARBA00000681"/>
    </source>
</evidence>
<dbReference type="PANTHER" id="PTHR31490:SF88">
    <property type="entry name" value="BETA-XYLANASE"/>
    <property type="match status" value="1"/>
</dbReference>
<dbReference type="InterPro" id="IPR008979">
    <property type="entry name" value="Galactose-bd-like_sf"/>
</dbReference>
<dbReference type="PROSITE" id="PS00591">
    <property type="entry name" value="GH10_1"/>
    <property type="match status" value="1"/>
</dbReference>
<evidence type="ECO:0000256" key="9">
    <source>
        <dbReference type="PROSITE-ProRule" id="PRU01095"/>
    </source>
</evidence>
<evidence type="ECO:0000256" key="4">
    <source>
        <dbReference type="ARBA" id="ARBA00022729"/>
    </source>
</evidence>
<dbReference type="InterPro" id="IPR017853">
    <property type="entry name" value="GH"/>
</dbReference>
<evidence type="ECO:0000256" key="8">
    <source>
        <dbReference type="ARBA" id="ARBA00023326"/>
    </source>
</evidence>
<feature type="binding site" evidence="9">
    <location>
        <position position="8"/>
    </location>
    <ligand>
        <name>a carbohydrate</name>
        <dbReference type="ChEBI" id="CHEBI:16646"/>
    </ligand>
</feature>
<evidence type="ECO:0000256" key="11">
    <source>
        <dbReference type="RuleBase" id="RU361174"/>
    </source>
</evidence>
<feature type="binding site" evidence="9">
    <location>
        <position position="117"/>
    </location>
    <ligand>
        <name>a carbohydrate</name>
        <dbReference type="ChEBI" id="CHEBI:16646"/>
    </ligand>
</feature>
<keyword evidence="6 11" id="KW-0119">Carbohydrate metabolism</keyword>
<keyword evidence="15" id="KW-1185">Reference proteome</keyword>
<name>A0ABQ3B4A1_9GAMM</name>
<feature type="domain" description="CBM15" evidence="12">
    <location>
        <begin position="1"/>
        <end position="142"/>
    </location>
</feature>
<accession>A0ABQ3B4A1</accession>
<evidence type="ECO:0000313" key="14">
    <source>
        <dbReference type="EMBL" id="GGY77488.1"/>
    </source>
</evidence>
<evidence type="ECO:0000259" key="12">
    <source>
        <dbReference type="PROSITE" id="PS51759"/>
    </source>
</evidence>
<evidence type="ECO:0000256" key="5">
    <source>
        <dbReference type="ARBA" id="ARBA00022801"/>
    </source>
</evidence>
<dbReference type="InterPro" id="IPR001000">
    <property type="entry name" value="GH10_dom"/>
</dbReference>
<evidence type="ECO:0000256" key="6">
    <source>
        <dbReference type="ARBA" id="ARBA00023277"/>
    </source>
</evidence>
<comment type="similarity">
    <text evidence="2 11">Belongs to the glycosyl hydrolase 10 (cellulase F) family.</text>
</comment>
<dbReference type="SMART" id="SM00633">
    <property type="entry name" value="Glyco_10"/>
    <property type="match status" value="1"/>
</dbReference>
<feature type="disulfide bond" evidence="9">
    <location>
        <begin position="83"/>
        <end position="100"/>
    </location>
</feature>
<dbReference type="EMBL" id="BMYZ01000002">
    <property type="protein sequence ID" value="GGY77488.1"/>
    <property type="molecule type" value="Genomic_DNA"/>
</dbReference>
<feature type="active site" description="Nucleophile" evidence="10">
    <location>
        <position position="414"/>
    </location>
</feature>
<evidence type="ECO:0000256" key="3">
    <source>
        <dbReference type="ARBA" id="ARBA00022651"/>
    </source>
</evidence>
<evidence type="ECO:0000313" key="15">
    <source>
        <dbReference type="Proteomes" id="UP000619761"/>
    </source>
</evidence>
<feature type="domain" description="GH10" evidence="13">
    <location>
        <begin position="160"/>
        <end position="512"/>
    </location>
</feature>
<dbReference type="InterPro" id="IPR005088">
    <property type="entry name" value="CBM15"/>
</dbReference>
<dbReference type="InterPro" id="IPR044846">
    <property type="entry name" value="GH10"/>
</dbReference>
<dbReference type="PANTHER" id="PTHR31490">
    <property type="entry name" value="GLYCOSYL HYDROLASE"/>
    <property type="match status" value="1"/>
</dbReference>
<dbReference type="Proteomes" id="UP000619761">
    <property type="component" value="Unassembled WGS sequence"/>
</dbReference>
<evidence type="ECO:0000256" key="7">
    <source>
        <dbReference type="ARBA" id="ARBA00023295"/>
    </source>
</evidence>
<dbReference type="PROSITE" id="PS51760">
    <property type="entry name" value="GH10_2"/>
    <property type="match status" value="1"/>
</dbReference>
<comment type="catalytic activity">
    <reaction evidence="1 11">
        <text>Endohydrolysis of (1-&gt;4)-beta-D-xylosidic linkages in xylans.</text>
        <dbReference type="EC" id="3.2.1.8"/>
    </reaction>
</comment>
<dbReference type="Gene3D" id="3.20.20.80">
    <property type="entry name" value="Glycosidases"/>
    <property type="match status" value="1"/>
</dbReference>
<keyword evidence="7 11" id="KW-0326">Glycosidase</keyword>
<dbReference type="Gene3D" id="2.60.120.260">
    <property type="entry name" value="Galactose-binding domain-like"/>
    <property type="match status" value="1"/>
</dbReference>
<keyword evidence="3" id="KW-0858">Xylan degradation</keyword>
<keyword evidence="5 11" id="KW-0378">Hydrolase</keyword>
<dbReference type="SUPFAM" id="SSF49785">
    <property type="entry name" value="Galactose-binding domain-like"/>
    <property type="match status" value="1"/>
</dbReference>
<proteinExistence type="inferred from homology"/>